<evidence type="ECO:0000256" key="4">
    <source>
        <dbReference type="ARBA" id="ARBA00022989"/>
    </source>
</evidence>
<gene>
    <name evidence="8" type="ORF">IV52_GL000826</name>
</gene>
<keyword evidence="4 6" id="KW-1133">Transmembrane helix</keyword>
<dbReference type="InterPro" id="IPR051401">
    <property type="entry name" value="GtrA_CellWall_Glycosyl"/>
</dbReference>
<comment type="similarity">
    <text evidence="2">Belongs to the GtrA family.</text>
</comment>
<dbReference type="STRING" id="53444.AYR59_04010"/>
<feature type="transmembrane region" description="Helical" evidence="6">
    <location>
        <begin position="14"/>
        <end position="35"/>
    </location>
</feature>
<dbReference type="PANTHER" id="PTHR38459">
    <property type="entry name" value="PROPHAGE BACTOPRENOL-LINKED GLUCOSE TRANSLOCASE HOMOLOG"/>
    <property type="match status" value="1"/>
</dbReference>
<feature type="transmembrane region" description="Helical" evidence="6">
    <location>
        <begin position="118"/>
        <end position="138"/>
    </location>
</feature>
<comment type="caution">
    <text evidence="8">The sequence shown here is derived from an EMBL/GenBank/DDBJ whole genome shotgun (WGS) entry which is preliminary data.</text>
</comment>
<dbReference type="InterPro" id="IPR007267">
    <property type="entry name" value="GtrA_DPMS_TM"/>
</dbReference>
<evidence type="ECO:0000256" key="3">
    <source>
        <dbReference type="ARBA" id="ARBA00022692"/>
    </source>
</evidence>
<dbReference type="Pfam" id="PF04138">
    <property type="entry name" value="GtrA_DPMS_TM"/>
    <property type="match status" value="1"/>
</dbReference>
<dbReference type="OrthoDB" id="361483at2"/>
<keyword evidence="9" id="KW-1185">Reference proteome</keyword>
<dbReference type="GeneID" id="61250045"/>
<evidence type="ECO:0000256" key="1">
    <source>
        <dbReference type="ARBA" id="ARBA00004141"/>
    </source>
</evidence>
<proteinExistence type="inferred from homology"/>
<evidence type="ECO:0000313" key="9">
    <source>
        <dbReference type="Proteomes" id="UP000051565"/>
    </source>
</evidence>
<reference evidence="8 9" key="1">
    <citation type="journal article" date="2015" name="Genome Announc.">
        <title>Expanding the biotechnology potential of lactobacilli through comparative genomics of 213 strains and associated genera.</title>
        <authorList>
            <person name="Sun Z."/>
            <person name="Harris H.M."/>
            <person name="McCann A."/>
            <person name="Guo C."/>
            <person name="Argimon S."/>
            <person name="Zhang W."/>
            <person name="Yang X."/>
            <person name="Jeffery I.B."/>
            <person name="Cooney J.C."/>
            <person name="Kagawa T.F."/>
            <person name="Liu W."/>
            <person name="Song Y."/>
            <person name="Salvetti E."/>
            <person name="Wrobel A."/>
            <person name="Rasinkangas P."/>
            <person name="Parkhill J."/>
            <person name="Rea M.C."/>
            <person name="O'Sullivan O."/>
            <person name="Ritari J."/>
            <person name="Douillard F.P."/>
            <person name="Paul Ross R."/>
            <person name="Yang R."/>
            <person name="Briner A.E."/>
            <person name="Felis G.E."/>
            <person name="de Vos W.M."/>
            <person name="Barrangou R."/>
            <person name="Klaenhammer T.R."/>
            <person name="Caufield P.W."/>
            <person name="Cui Y."/>
            <person name="Zhang H."/>
            <person name="O'Toole P.W."/>
        </authorList>
    </citation>
    <scope>NUCLEOTIDE SEQUENCE [LARGE SCALE GENOMIC DNA]</scope>
    <source>
        <strain evidence="8 9">DSM 20690</strain>
    </source>
</reference>
<comment type="subcellular location">
    <subcellularLocation>
        <location evidence="1">Membrane</location>
        <topology evidence="1">Multi-pass membrane protein</topology>
    </subcellularLocation>
</comment>
<keyword evidence="3 6" id="KW-0812">Transmembrane</keyword>
<feature type="domain" description="GtrA/DPMS transmembrane" evidence="7">
    <location>
        <begin position="17"/>
        <end position="137"/>
    </location>
</feature>
<dbReference type="GO" id="GO:0000271">
    <property type="term" value="P:polysaccharide biosynthetic process"/>
    <property type="evidence" value="ECO:0007669"/>
    <property type="project" value="InterPro"/>
</dbReference>
<dbReference type="AlphaFoldDB" id="A0A0R2JRQ0"/>
<evidence type="ECO:0000259" key="7">
    <source>
        <dbReference type="Pfam" id="PF04138"/>
    </source>
</evidence>
<protein>
    <recommendedName>
        <fullName evidence="7">GtrA/DPMS transmembrane domain-containing protein</fullName>
    </recommendedName>
</protein>
<organism evidence="8 9">
    <name type="scientific">Fructilactobacillus lindneri DSM 20690 = JCM 11027</name>
    <dbReference type="NCBI Taxonomy" id="1122148"/>
    <lineage>
        <taxon>Bacteria</taxon>
        <taxon>Bacillati</taxon>
        <taxon>Bacillota</taxon>
        <taxon>Bacilli</taxon>
        <taxon>Lactobacillales</taxon>
        <taxon>Lactobacillaceae</taxon>
        <taxon>Fructilactobacillus</taxon>
    </lineage>
</organism>
<evidence type="ECO:0000256" key="6">
    <source>
        <dbReference type="SAM" id="Phobius"/>
    </source>
</evidence>
<dbReference type="EMBL" id="JQBT01000033">
    <property type="protein sequence ID" value="KRN78550.1"/>
    <property type="molecule type" value="Genomic_DNA"/>
</dbReference>
<dbReference type="PATRIC" id="fig|1122148.6.peg.849"/>
<evidence type="ECO:0000256" key="2">
    <source>
        <dbReference type="ARBA" id="ARBA00009399"/>
    </source>
</evidence>
<feature type="transmembrane region" description="Helical" evidence="6">
    <location>
        <begin position="41"/>
        <end position="60"/>
    </location>
</feature>
<evidence type="ECO:0000256" key="5">
    <source>
        <dbReference type="ARBA" id="ARBA00023136"/>
    </source>
</evidence>
<feature type="transmembrane region" description="Helical" evidence="6">
    <location>
        <begin position="81"/>
        <end position="106"/>
    </location>
</feature>
<dbReference type="PANTHER" id="PTHR38459:SF5">
    <property type="entry name" value="CELL WALL TEICHOIC ACID GLYCOSYLATION PROTEIN GTCA"/>
    <property type="match status" value="1"/>
</dbReference>
<dbReference type="GO" id="GO:0005886">
    <property type="term" value="C:plasma membrane"/>
    <property type="evidence" value="ECO:0007669"/>
    <property type="project" value="TreeGrafter"/>
</dbReference>
<name>A0A0R2JRQ0_9LACO</name>
<dbReference type="RefSeq" id="WP_054645818.1">
    <property type="nucleotide sequence ID" value="NZ_FUXS01000002.1"/>
</dbReference>
<dbReference type="Proteomes" id="UP000051565">
    <property type="component" value="Unassembled WGS sequence"/>
</dbReference>
<sequence>MQAILKLYQKHKDVIPYLFWGVAATAFNIIVFFLLQKFTPLGYLLNYLIDWFFTVLFAFFTNKYFVFHAEHHTNKKFWYQMATFFAGRFVTCIIGAGIMFLGISLLKFNSNLEQNVINILQNIVVIILNYFWAILISFKDKAK</sequence>
<keyword evidence="5 6" id="KW-0472">Membrane</keyword>
<evidence type="ECO:0000313" key="8">
    <source>
        <dbReference type="EMBL" id="KRN78550.1"/>
    </source>
</evidence>
<accession>A0A0R2JRQ0</accession>